<sequence>MSLISHLPPPNLAPPILSQPIAIASCTLFTVSYVSSLYLHPAGRITATKDDDGNVIDRDHPTVIRARIITASLATAVTIAATGLGLWFNNAVPRSQLSPVQSNPIFLPGQLIWIAHAAGIVLFAKYLFPFTSASILGPSLYWPQS</sequence>
<keyword evidence="1" id="KW-0472">Membrane</keyword>
<dbReference type="GO" id="GO:0006508">
    <property type="term" value="P:proteolysis"/>
    <property type="evidence" value="ECO:0007669"/>
    <property type="project" value="UniProtKB-KW"/>
</dbReference>
<feature type="transmembrane region" description="Helical" evidence="1">
    <location>
        <begin position="68"/>
        <end position="88"/>
    </location>
</feature>
<proteinExistence type="predicted"/>
<reference evidence="2" key="1">
    <citation type="journal article" date="2014" name="Genome Biol. Evol.">
        <title>Gene Loss Rather Than Gene Gain Is Associated with a Host Jump from Monocots to Dicots in the Smut Fungus Melanopsichium pennsylvanicum.</title>
        <authorList>
            <person name="Sharma R."/>
            <person name="Mishra B."/>
            <person name="Runge F."/>
            <person name="Thines M."/>
        </authorList>
    </citation>
    <scope>NUCLEOTIDE SEQUENCE</scope>
    <source>
        <strain evidence="2">4</strain>
    </source>
</reference>
<evidence type="ECO:0000313" key="2">
    <source>
        <dbReference type="EMBL" id="CDI56757.1"/>
    </source>
</evidence>
<organism evidence="2">
    <name type="scientific">Melanopsichium pennsylvanicum 4</name>
    <dbReference type="NCBI Taxonomy" id="1398559"/>
    <lineage>
        <taxon>Eukaryota</taxon>
        <taxon>Fungi</taxon>
        <taxon>Dikarya</taxon>
        <taxon>Basidiomycota</taxon>
        <taxon>Ustilaginomycotina</taxon>
        <taxon>Ustilaginomycetes</taxon>
        <taxon>Ustilaginales</taxon>
        <taxon>Ustilaginaceae</taxon>
        <taxon>Melanopsichium</taxon>
    </lineage>
</organism>
<keyword evidence="2" id="KW-0378">Hydrolase</keyword>
<feature type="non-terminal residue" evidence="2">
    <location>
        <position position="145"/>
    </location>
</feature>
<keyword evidence="1" id="KW-0812">Transmembrane</keyword>
<dbReference type="GO" id="GO:0008233">
    <property type="term" value="F:peptidase activity"/>
    <property type="evidence" value="ECO:0007669"/>
    <property type="project" value="UniProtKB-KW"/>
</dbReference>
<evidence type="ECO:0000256" key="1">
    <source>
        <dbReference type="SAM" id="Phobius"/>
    </source>
</evidence>
<protein>
    <submittedName>
        <fullName evidence="2">Related to CAAX prenyl protease 2</fullName>
    </submittedName>
</protein>
<dbReference type="AlphaFoldDB" id="A0A077RBP5"/>
<name>A0A077RBP5_9BASI</name>
<keyword evidence="1" id="KW-1133">Transmembrane helix</keyword>
<keyword evidence="2" id="KW-0645">Protease</keyword>
<feature type="transmembrane region" description="Helical" evidence="1">
    <location>
        <begin position="108"/>
        <end position="128"/>
    </location>
</feature>
<feature type="transmembrane region" description="Helical" evidence="1">
    <location>
        <begin position="20"/>
        <end position="39"/>
    </location>
</feature>
<accession>A0A077RBP5</accession>
<dbReference type="EMBL" id="HG529698">
    <property type="protein sequence ID" value="CDI56757.1"/>
    <property type="molecule type" value="Genomic_DNA"/>
</dbReference>